<evidence type="ECO:0008006" key="5">
    <source>
        <dbReference type="Google" id="ProtNLM"/>
    </source>
</evidence>
<dbReference type="EMBL" id="CP022743">
    <property type="protein sequence ID" value="ASU36014.1"/>
    <property type="molecule type" value="Genomic_DNA"/>
</dbReference>
<evidence type="ECO:0000313" key="4">
    <source>
        <dbReference type="Proteomes" id="UP000215002"/>
    </source>
</evidence>
<feature type="transmembrane region" description="Helical" evidence="2">
    <location>
        <begin position="70"/>
        <end position="91"/>
    </location>
</feature>
<dbReference type="InterPro" id="IPR043739">
    <property type="entry name" value="DUF5684"/>
</dbReference>
<dbReference type="RefSeq" id="WP_094572098.1">
    <property type="nucleotide sequence ID" value="NZ_CP022743.1"/>
</dbReference>
<organism evidence="3 4">
    <name type="scientific">Mucilaginibacter xinganensis</name>
    <dbReference type="NCBI Taxonomy" id="1234841"/>
    <lineage>
        <taxon>Bacteria</taxon>
        <taxon>Pseudomonadati</taxon>
        <taxon>Bacteroidota</taxon>
        <taxon>Sphingobacteriia</taxon>
        <taxon>Sphingobacteriales</taxon>
        <taxon>Sphingobacteriaceae</taxon>
        <taxon>Mucilaginibacter</taxon>
    </lineage>
</organism>
<feature type="region of interest" description="Disordered" evidence="1">
    <location>
        <begin position="139"/>
        <end position="158"/>
    </location>
</feature>
<protein>
    <recommendedName>
        <fullName evidence="5">Signal peptidase I</fullName>
    </recommendedName>
</protein>
<evidence type="ECO:0000256" key="2">
    <source>
        <dbReference type="SAM" id="Phobius"/>
    </source>
</evidence>
<reference evidence="3 4" key="1">
    <citation type="submission" date="2017-08" db="EMBL/GenBank/DDBJ databases">
        <title>Complete genome sequence of Mucilaginibacter sp. strain BJC16-A31.</title>
        <authorList>
            <consortium name="Henan University of Science and Technology"/>
            <person name="You X."/>
        </authorList>
    </citation>
    <scope>NUCLEOTIDE SEQUENCE [LARGE SCALE GENOMIC DNA]</scope>
    <source>
        <strain evidence="3 4">BJC16-A31</strain>
    </source>
</reference>
<gene>
    <name evidence="3" type="ORF">MuYL_4129</name>
</gene>
<sequence>MENYGSDAGPSAMFAAFFLAFLIPILIVYVITAIGMWKTFEKAGKPGWAALIPIYNTIIILEIVGKPIWWIFLILFPCTSFIFAIWALNLLSKSFGQSEGFTVGLVLLPYVFIPVLGFGSYKYLGPSAKEAGGLMSPTNPFNTSDYKDPFGNPPSPQA</sequence>
<dbReference type="Pfam" id="PF18936">
    <property type="entry name" value="DUF5684"/>
    <property type="match status" value="1"/>
</dbReference>
<feature type="transmembrane region" description="Helical" evidence="2">
    <location>
        <begin position="12"/>
        <end position="35"/>
    </location>
</feature>
<accession>A0A223P251</accession>
<keyword evidence="2" id="KW-1133">Transmembrane helix</keyword>
<dbReference type="OrthoDB" id="2376202at2"/>
<name>A0A223P251_9SPHI</name>
<dbReference type="Proteomes" id="UP000215002">
    <property type="component" value="Chromosome"/>
</dbReference>
<keyword evidence="2" id="KW-0812">Transmembrane</keyword>
<keyword evidence="2" id="KW-0472">Membrane</keyword>
<feature type="transmembrane region" description="Helical" evidence="2">
    <location>
        <begin position="47"/>
        <end position="64"/>
    </location>
</feature>
<evidence type="ECO:0000313" key="3">
    <source>
        <dbReference type="EMBL" id="ASU36014.1"/>
    </source>
</evidence>
<feature type="transmembrane region" description="Helical" evidence="2">
    <location>
        <begin position="103"/>
        <end position="124"/>
    </location>
</feature>
<dbReference type="KEGG" id="muc:MuYL_4129"/>
<evidence type="ECO:0000256" key="1">
    <source>
        <dbReference type="SAM" id="MobiDB-lite"/>
    </source>
</evidence>
<keyword evidence="4" id="KW-1185">Reference proteome</keyword>
<proteinExistence type="predicted"/>
<dbReference type="AlphaFoldDB" id="A0A223P251"/>